<proteinExistence type="predicted"/>
<keyword evidence="3" id="KW-1185">Reference proteome</keyword>
<feature type="region of interest" description="Disordered" evidence="1">
    <location>
        <begin position="390"/>
        <end position="514"/>
    </location>
</feature>
<evidence type="ECO:0000256" key="1">
    <source>
        <dbReference type="SAM" id="MobiDB-lite"/>
    </source>
</evidence>
<feature type="compositionally biased region" description="Polar residues" evidence="1">
    <location>
        <begin position="414"/>
        <end position="436"/>
    </location>
</feature>
<dbReference type="PANTHER" id="PTHR12751:SF18">
    <property type="entry name" value="PHOSPHATASE AND ACTIN REGULATOR 1"/>
    <property type="match status" value="1"/>
</dbReference>
<comment type="caution">
    <text evidence="2">The sequence shown here is derived from an EMBL/GenBank/DDBJ whole genome shotgun (WGS) entry which is preliminary data.</text>
</comment>
<dbReference type="GO" id="GO:0003779">
    <property type="term" value="F:actin binding"/>
    <property type="evidence" value="ECO:0007669"/>
    <property type="project" value="TreeGrafter"/>
</dbReference>
<sequence>MSFLVSSKSSSMLPVASQKEVPATVDLNNNHDNSLLRHYSLLESSFLIEEDSLIESLPSLYFNEDDKKEDTEEDDTEDDDEYTTSKEQKTPPAADHMNMTSCLIKKAAPPFPASSSSCSSSQLHPSIQTYSPQLNLSLYSPSPSVASSIKSTKKSHSNYHSYSIAPSAASTSSNQSSYTAAAVASTTAAQSSTLTSFNNIKRSMPLYSTAAAASPIVSTIKMDIRSPPQPSQSTSRFMSAFQRFRNASSSSSLTSALSNNNNQKNALYHQNITNSISPAETVPTMKPFASKSSLADKIKNKFHQQLDKKKNRASFIELSTKKKTLSNFSMPRSASLSSMTNWSSRLSGNGDNNSKLTFLKKGINVNNNKMKLPNSASVSSRLSISSSLSLSTSSSSASSSTQDDTSLFMPPEIATSTPTTTNSSVFSLTKSISSHRLYNKSSNEERSSNNNAGSRNSHQAARPRQPLRAVNPNDSVRFIIRQPSPMTSNGNNRKSSPPKQQQQHQQQQQHNQNTIVRFNKLVSVRETFSKADYDRGSDPDAVCTKLTPAMAQQIKEELNAYKLHEMQVHEYSRAHTHFFL</sequence>
<dbReference type="AlphaFoldDB" id="A0A8H7VA27"/>
<accession>A0A8H7VA27</accession>
<gene>
    <name evidence="2" type="ORF">INT46_006250</name>
</gene>
<feature type="region of interest" description="Disordered" evidence="1">
    <location>
        <begin position="64"/>
        <end position="96"/>
    </location>
</feature>
<feature type="compositionally biased region" description="Low complexity" evidence="1">
    <location>
        <begin position="500"/>
        <end position="513"/>
    </location>
</feature>
<feature type="compositionally biased region" description="Polar residues" evidence="1">
    <location>
        <begin position="484"/>
        <end position="499"/>
    </location>
</feature>
<evidence type="ECO:0000313" key="3">
    <source>
        <dbReference type="Proteomes" id="UP000650833"/>
    </source>
</evidence>
<feature type="compositionally biased region" description="Acidic residues" evidence="1">
    <location>
        <begin position="71"/>
        <end position="82"/>
    </location>
</feature>
<organism evidence="2 3">
    <name type="scientific">Mucor plumbeus</name>
    <dbReference type="NCBI Taxonomy" id="97098"/>
    <lineage>
        <taxon>Eukaryota</taxon>
        <taxon>Fungi</taxon>
        <taxon>Fungi incertae sedis</taxon>
        <taxon>Mucoromycota</taxon>
        <taxon>Mucoromycotina</taxon>
        <taxon>Mucoromycetes</taxon>
        <taxon>Mucorales</taxon>
        <taxon>Mucorineae</taxon>
        <taxon>Mucoraceae</taxon>
        <taxon>Mucor</taxon>
    </lineage>
</organism>
<dbReference type="EMBL" id="JAEPRC010000005">
    <property type="protein sequence ID" value="KAG2215646.1"/>
    <property type="molecule type" value="Genomic_DNA"/>
</dbReference>
<evidence type="ECO:0000313" key="2">
    <source>
        <dbReference type="EMBL" id="KAG2215646.1"/>
    </source>
</evidence>
<name>A0A8H7VA27_9FUNG</name>
<dbReference type="Proteomes" id="UP000650833">
    <property type="component" value="Unassembled WGS sequence"/>
</dbReference>
<protein>
    <submittedName>
        <fullName evidence="2">Uncharacterized protein</fullName>
    </submittedName>
</protein>
<feature type="compositionally biased region" description="Low complexity" evidence="1">
    <location>
        <begin position="390"/>
        <end position="400"/>
    </location>
</feature>
<dbReference type="PANTHER" id="PTHR12751">
    <property type="entry name" value="PHOSPHATASE AND ACTIN REGULATOR PHACTR"/>
    <property type="match status" value="1"/>
</dbReference>
<dbReference type="OrthoDB" id="5563016at2759"/>
<feature type="region of interest" description="Disordered" evidence="1">
    <location>
        <begin position="332"/>
        <end position="354"/>
    </location>
</feature>
<reference evidence="2" key="1">
    <citation type="submission" date="2020-12" db="EMBL/GenBank/DDBJ databases">
        <title>Metabolic potential, ecology and presence of endohyphal bacteria is reflected in genomic diversity of Mucoromycotina.</title>
        <authorList>
            <person name="Muszewska A."/>
            <person name="Okrasinska A."/>
            <person name="Steczkiewicz K."/>
            <person name="Drgas O."/>
            <person name="Orlowska M."/>
            <person name="Perlinska-Lenart U."/>
            <person name="Aleksandrzak-Piekarczyk T."/>
            <person name="Szatraj K."/>
            <person name="Zielenkiewicz U."/>
            <person name="Pilsyk S."/>
            <person name="Malc E."/>
            <person name="Mieczkowski P."/>
            <person name="Kruszewska J.S."/>
            <person name="Biernat P."/>
            <person name="Pawlowska J."/>
        </authorList>
    </citation>
    <scope>NUCLEOTIDE SEQUENCE</scope>
    <source>
        <strain evidence="2">CBS 226.32</strain>
    </source>
</reference>
<feature type="compositionally biased region" description="Low complexity" evidence="1">
    <location>
        <begin position="448"/>
        <end position="457"/>
    </location>
</feature>
<dbReference type="GO" id="GO:0030036">
    <property type="term" value="P:actin cytoskeleton organization"/>
    <property type="evidence" value="ECO:0007669"/>
    <property type="project" value="TreeGrafter"/>
</dbReference>